<evidence type="ECO:0000259" key="8">
    <source>
        <dbReference type="PROSITE" id="PS50850"/>
    </source>
</evidence>
<feature type="transmembrane region" description="Helical" evidence="7">
    <location>
        <begin position="141"/>
        <end position="159"/>
    </location>
</feature>
<dbReference type="FunFam" id="1.20.1250.20:FF:000064">
    <property type="entry name" value="MFS allantoate transporter"/>
    <property type="match status" value="1"/>
</dbReference>
<keyword evidence="5 7" id="KW-0472">Membrane</keyword>
<evidence type="ECO:0000256" key="6">
    <source>
        <dbReference type="ARBA" id="ARBA00037968"/>
    </source>
</evidence>
<evidence type="ECO:0000256" key="7">
    <source>
        <dbReference type="SAM" id="Phobius"/>
    </source>
</evidence>
<evidence type="ECO:0000256" key="2">
    <source>
        <dbReference type="ARBA" id="ARBA00022448"/>
    </source>
</evidence>
<evidence type="ECO:0000256" key="3">
    <source>
        <dbReference type="ARBA" id="ARBA00022692"/>
    </source>
</evidence>
<proteinExistence type="inferred from homology"/>
<dbReference type="Gene3D" id="1.20.1250.20">
    <property type="entry name" value="MFS general substrate transporter like domains"/>
    <property type="match status" value="2"/>
</dbReference>
<evidence type="ECO:0000256" key="1">
    <source>
        <dbReference type="ARBA" id="ARBA00004141"/>
    </source>
</evidence>
<dbReference type="PANTHER" id="PTHR43791:SF59">
    <property type="entry name" value="TRANSPORTER, PUTATIVE (AFU_ORTHOLOGUE AFUA_1G06550)-RELATED"/>
    <property type="match status" value="1"/>
</dbReference>
<dbReference type="EMBL" id="JBCAWK010000004">
    <property type="protein sequence ID" value="KAK8861778.1"/>
    <property type="molecule type" value="Genomic_DNA"/>
</dbReference>
<dbReference type="Proteomes" id="UP001388673">
    <property type="component" value="Unassembled WGS sequence"/>
</dbReference>
<sequence>MADSFSKEIYDKESSHAVVLPSNEGNGHASAEVHGDKALDLLANAQHVDLAEVDPAKLKKLVRKIDLYIMPCMMLCEFFNFLDKSAISYSRLFGITTQNGLVGQQFAWLGSLFYIGYLIWQPCAAWLLVRIPVRWHLSTVVVIWGIVLGCTAACHNFAGLATCRFLLGMAESAMVPILGAVTGMWYTREEQATRVGLWFGSVGMSQIIGGLISYGMFRLESSGVAVAKWKFIFVLLGPVTGVFGLVLFVLIPSSPASAWWLTPEERLLALERIRQNKTGTAASEYKMSQFWEAWRDPRIYLCAISVFGASVPNGSISSFGATIIADFGYTTKQTTLLGMSTGASETVAMIAGILLSRRMKQRGLPAVICIGVSIVGAIMMIAIPAAQKNARFAGYCLVFWFPVGQMLFIPWFQSMIAGHTKRATFFALYQVFYSAGNLAGAQLYPAKDAPGYVPAKVTMIVMLCLHAATMGGLVLVHKRWNAKRAQEAELETEELDNIEFMDRTDWEIKSFRYPL</sequence>
<evidence type="ECO:0000313" key="9">
    <source>
        <dbReference type="EMBL" id="KAK8861778.1"/>
    </source>
</evidence>
<feature type="transmembrane region" description="Helical" evidence="7">
    <location>
        <begin position="229"/>
        <end position="251"/>
    </location>
</feature>
<dbReference type="InterPro" id="IPR036259">
    <property type="entry name" value="MFS_trans_sf"/>
</dbReference>
<feature type="transmembrane region" description="Helical" evidence="7">
    <location>
        <begin position="457"/>
        <end position="476"/>
    </location>
</feature>
<evidence type="ECO:0000256" key="4">
    <source>
        <dbReference type="ARBA" id="ARBA00022989"/>
    </source>
</evidence>
<feature type="transmembrane region" description="Helical" evidence="7">
    <location>
        <begin position="197"/>
        <end position="217"/>
    </location>
</feature>
<feature type="transmembrane region" description="Helical" evidence="7">
    <location>
        <begin position="392"/>
        <end position="412"/>
    </location>
</feature>
<dbReference type="GeneID" id="92179859"/>
<name>A0AAW0Z1X2_9TREE</name>
<dbReference type="KEGG" id="kne:92179859"/>
<reference evidence="9 10" key="1">
    <citation type="journal article" date="2024" name="bioRxiv">
        <title>Comparative genomics of Cryptococcus and Kwoniella reveals pathogenesis evolution and contrasting karyotype dynamics via intercentromeric recombination or chromosome fusion.</title>
        <authorList>
            <person name="Coelho M.A."/>
            <person name="David-Palma M."/>
            <person name="Shea T."/>
            <person name="Bowers K."/>
            <person name="McGinley-Smith S."/>
            <person name="Mohammad A.W."/>
            <person name="Gnirke A."/>
            <person name="Yurkov A.M."/>
            <person name="Nowrousian M."/>
            <person name="Sun S."/>
            <person name="Cuomo C.A."/>
            <person name="Heitman J."/>
        </authorList>
    </citation>
    <scope>NUCLEOTIDE SEQUENCE [LARGE SCALE GENOMIC DNA]</scope>
    <source>
        <strain evidence="9 10">CBS 13917</strain>
    </source>
</reference>
<dbReference type="SUPFAM" id="SSF103473">
    <property type="entry name" value="MFS general substrate transporter"/>
    <property type="match status" value="1"/>
</dbReference>
<dbReference type="RefSeq" id="XP_066804403.1">
    <property type="nucleotide sequence ID" value="XM_066945714.1"/>
</dbReference>
<keyword evidence="10" id="KW-1185">Reference proteome</keyword>
<feature type="transmembrane region" description="Helical" evidence="7">
    <location>
        <begin position="165"/>
        <end position="185"/>
    </location>
</feature>
<feature type="transmembrane region" description="Helical" evidence="7">
    <location>
        <begin position="424"/>
        <end position="445"/>
    </location>
</feature>
<feature type="transmembrane region" description="Helical" evidence="7">
    <location>
        <begin position="106"/>
        <end position="129"/>
    </location>
</feature>
<feature type="transmembrane region" description="Helical" evidence="7">
    <location>
        <begin position="336"/>
        <end position="355"/>
    </location>
</feature>
<dbReference type="InterPro" id="IPR011701">
    <property type="entry name" value="MFS"/>
</dbReference>
<accession>A0AAW0Z1X2</accession>
<evidence type="ECO:0000256" key="5">
    <source>
        <dbReference type="ARBA" id="ARBA00023136"/>
    </source>
</evidence>
<dbReference type="InterPro" id="IPR020846">
    <property type="entry name" value="MFS_dom"/>
</dbReference>
<comment type="subcellular location">
    <subcellularLocation>
        <location evidence="1">Membrane</location>
        <topology evidence="1">Multi-pass membrane protein</topology>
    </subcellularLocation>
</comment>
<feature type="transmembrane region" description="Helical" evidence="7">
    <location>
        <begin position="367"/>
        <end position="386"/>
    </location>
</feature>
<keyword evidence="3 7" id="KW-0812">Transmembrane</keyword>
<feature type="domain" description="Major facilitator superfamily (MFS) profile" evidence="8">
    <location>
        <begin position="69"/>
        <end position="515"/>
    </location>
</feature>
<evidence type="ECO:0000313" key="10">
    <source>
        <dbReference type="Proteomes" id="UP001388673"/>
    </source>
</evidence>
<dbReference type="PANTHER" id="PTHR43791">
    <property type="entry name" value="PERMEASE-RELATED"/>
    <property type="match status" value="1"/>
</dbReference>
<dbReference type="PROSITE" id="PS50850">
    <property type="entry name" value="MFS"/>
    <property type="match status" value="1"/>
</dbReference>
<organism evidence="9 10">
    <name type="scientific">Kwoniella newhampshirensis</name>
    <dbReference type="NCBI Taxonomy" id="1651941"/>
    <lineage>
        <taxon>Eukaryota</taxon>
        <taxon>Fungi</taxon>
        <taxon>Dikarya</taxon>
        <taxon>Basidiomycota</taxon>
        <taxon>Agaricomycotina</taxon>
        <taxon>Tremellomycetes</taxon>
        <taxon>Tremellales</taxon>
        <taxon>Cryptococcaceae</taxon>
        <taxon>Kwoniella</taxon>
    </lineage>
</organism>
<protein>
    <recommendedName>
        <fullName evidence="8">Major facilitator superfamily (MFS) profile domain-containing protein</fullName>
    </recommendedName>
</protein>
<comment type="similarity">
    <text evidence="6">Belongs to the major facilitator superfamily. Allantoate permease family.</text>
</comment>
<comment type="caution">
    <text evidence="9">The sequence shown here is derived from an EMBL/GenBank/DDBJ whole genome shotgun (WGS) entry which is preliminary data.</text>
</comment>
<gene>
    <name evidence="9" type="ORF">IAR55_002601</name>
</gene>
<dbReference type="AlphaFoldDB" id="A0AAW0Z1X2"/>
<dbReference type="GO" id="GO:0022857">
    <property type="term" value="F:transmembrane transporter activity"/>
    <property type="evidence" value="ECO:0007669"/>
    <property type="project" value="InterPro"/>
</dbReference>
<dbReference type="GO" id="GO:0016020">
    <property type="term" value="C:membrane"/>
    <property type="evidence" value="ECO:0007669"/>
    <property type="project" value="UniProtKB-SubCell"/>
</dbReference>
<keyword evidence="2" id="KW-0813">Transport</keyword>
<dbReference type="Pfam" id="PF07690">
    <property type="entry name" value="MFS_1"/>
    <property type="match status" value="1"/>
</dbReference>
<keyword evidence="4 7" id="KW-1133">Transmembrane helix</keyword>